<accession>C4FFG1</accession>
<evidence type="ECO:0000313" key="1">
    <source>
        <dbReference type="EMBL" id="EEP21692.1"/>
    </source>
</evidence>
<dbReference type="EMBL" id="ABYS02000004">
    <property type="protein sequence ID" value="EEP21692.1"/>
    <property type="molecule type" value="Genomic_DNA"/>
</dbReference>
<evidence type="ECO:0000313" key="2">
    <source>
        <dbReference type="Proteomes" id="UP000006408"/>
    </source>
</evidence>
<dbReference type="Proteomes" id="UP000006408">
    <property type="component" value="Unassembled WGS sequence"/>
</dbReference>
<reference evidence="1" key="1">
    <citation type="submission" date="2009-04" db="EMBL/GenBank/DDBJ databases">
        <authorList>
            <person name="Weinstock G."/>
            <person name="Sodergren E."/>
            <person name="Clifton S."/>
            <person name="Fulton L."/>
            <person name="Fulton B."/>
            <person name="Courtney L."/>
            <person name="Fronick C."/>
            <person name="Harrison M."/>
            <person name="Strong C."/>
            <person name="Farmer C."/>
            <person name="Delahaunty K."/>
            <person name="Markovic C."/>
            <person name="Hall O."/>
            <person name="Minx P."/>
            <person name="Tomlinson C."/>
            <person name="Mitreva M."/>
            <person name="Nelson J."/>
            <person name="Hou S."/>
            <person name="Wollam A."/>
            <person name="Pepin K.H."/>
            <person name="Johnson M."/>
            <person name="Bhonagiri V."/>
            <person name="Nash W.E."/>
            <person name="Warren W."/>
            <person name="Chinwalla A."/>
            <person name="Mardis E.R."/>
            <person name="Wilson R.K."/>
        </authorList>
    </citation>
    <scope>NUCLEOTIDE SEQUENCE [LARGE SCALE GENOMIC DNA]</scope>
    <source>
        <strain evidence="1">DSM 20098</strain>
    </source>
</reference>
<sequence length="46" mass="5533">MSAMQAERYRTCLYPLINRWDHWRFPFPRSPKTIAAARCDTPNRHA</sequence>
<organism evidence="1 2">
    <name type="scientific">Bifidobacterium angulatum DSM 20098 = JCM 7096</name>
    <dbReference type="NCBI Taxonomy" id="518635"/>
    <lineage>
        <taxon>Bacteria</taxon>
        <taxon>Bacillati</taxon>
        <taxon>Actinomycetota</taxon>
        <taxon>Actinomycetes</taxon>
        <taxon>Bifidobacteriales</taxon>
        <taxon>Bifidobacteriaceae</taxon>
        <taxon>Bifidobacterium</taxon>
    </lineage>
</organism>
<gene>
    <name evidence="1" type="ORF">BIFANG_03061</name>
</gene>
<name>C4FFG1_9BIFI</name>
<keyword evidence="2" id="KW-1185">Reference proteome</keyword>
<dbReference type="HOGENOM" id="CLU_3180684_0_0_11"/>
<dbReference type="AlphaFoldDB" id="C4FFG1"/>
<comment type="caution">
    <text evidence="1">The sequence shown here is derived from an EMBL/GenBank/DDBJ whole genome shotgun (WGS) entry which is preliminary data.</text>
</comment>
<proteinExistence type="predicted"/>
<protein>
    <submittedName>
        <fullName evidence="1">Uncharacterized protein</fullName>
    </submittedName>
</protein>